<dbReference type="Gene3D" id="1.10.150.530">
    <property type="match status" value="1"/>
</dbReference>
<keyword evidence="2 12" id="KW-0004">4Fe-4S</keyword>
<protein>
    <recommendedName>
        <fullName evidence="12">Probable dual-specificity RNA methyltransferase RlmN</fullName>
        <ecNumber evidence="12">2.1.1.192</ecNumber>
    </recommendedName>
    <alternativeName>
        <fullName evidence="12">23S rRNA (adenine(2503)-C(2))-methyltransferase</fullName>
    </alternativeName>
    <alternativeName>
        <fullName evidence="12">23S rRNA m2A2503 methyltransferase</fullName>
    </alternativeName>
    <alternativeName>
        <fullName evidence="12">Ribosomal RNA large subunit methyltransferase N</fullName>
    </alternativeName>
    <alternativeName>
        <fullName evidence="12">tRNA (adenine(37)-C(2))-methyltransferase</fullName>
    </alternativeName>
    <alternativeName>
        <fullName evidence="12">tRNA m2A37 methyltransferase</fullName>
    </alternativeName>
</protein>
<dbReference type="GO" id="GO:0005737">
    <property type="term" value="C:cytoplasm"/>
    <property type="evidence" value="ECO:0007669"/>
    <property type="project" value="UniProtKB-SubCell"/>
</dbReference>
<keyword evidence="8 12" id="KW-0819">tRNA processing</keyword>
<comment type="caution">
    <text evidence="12">Lacks conserved residue(s) required for the propagation of feature annotation.</text>
</comment>
<dbReference type="PIRSF" id="PIRSF006004">
    <property type="entry name" value="CHP00048"/>
    <property type="match status" value="1"/>
</dbReference>
<dbReference type="InterPro" id="IPR004383">
    <property type="entry name" value="rRNA_lsu_MTrfase_RlmN/Cfr"/>
</dbReference>
<dbReference type="EMBL" id="FODY01000001">
    <property type="protein sequence ID" value="SEO30775.1"/>
    <property type="molecule type" value="Genomic_DNA"/>
</dbReference>
<dbReference type="Proteomes" id="UP000198847">
    <property type="component" value="Unassembled WGS sequence"/>
</dbReference>
<keyword evidence="10 12" id="KW-0408">Iron</keyword>
<feature type="domain" description="Radical SAM core" evidence="13">
    <location>
        <begin position="98"/>
        <end position="331"/>
    </location>
</feature>
<accession>A0A1H8NME6</accession>
<dbReference type="GO" id="GO:0070040">
    <property type="term" value="F:rRNA (adenine(2503)-C2-)-methyltransferase activity"/>
    <property type="evidence" value="ECO:0007669"/>
    <property type="project" value="UniProtKB-UniRule"/>
</dbReference>
<evidence type="ECO:0000256" key="4">
    <source>
        <dbReference type="ARBA" id="ARBA00022552"/>
    </source>
</evidence>
<feature type="active site" description="Proton acceptor" evidence="12">
    <location>
        <position position="92"/>
    </location>
</feature>
<evidence type="ECO:0000256" key="5">
    <source>
        <dbReference type="ARBA" id="ARBA00022603"/>
    </source>
</evidence>
<keyword evidence="4 12" id="KW-0698">rRNA processing</keyword>
<dbReference type="InterPro" id="IPR048641">
    <property type="entry name" value="RlmN_N"/>
</dbReference>
<dbReference type="RefSeq" id="WP_091743716.1">
    <property type="nucleotide sequence ID" value="NZ_FODY01000001.1"/>
</dbReference>
<dbReference type="SFLD" id="SFLDS00029">
    <property type="entry name" value="Radical_SAM"/>
    <property type="match status" value="1"/>
</dbReference>
<comment type="function">
    <text evidence="12">Specifically methylates position 2 of adenine 2503 in 23S rRNA and position 2 of adenine 37 in tRNAs.</text>
</comment>
<dbReference type="OrthoDB" id="9793973at2"/>
<dbReference type="InterPro" id="IPR013785">
    <property type="entry name" value="Aldolase_TIM"/>
</dbReference>
<feature type="active site" description="S-methylcysteine intermediate" evidence="12">
    <location>
        <position position="336"/>
    </location>
</feature>
<dbReference type="STRING" id="112903.SAMN04490178_101161"/>
<gene>
    <name evidence="12" type="primary">rlmN</name>
    <name evidence="14" type="ORF">SAMN04490178_101161</name>
</gene>
<sequence length="347" mass="38586">MKVALLGLFVQEIAAVIKPFGLPAYRASQLVNWIYKQHVTDFSAMINLPKSMRTLLAEHFTVREYELQTVWQSGDGKTSKYLLRFPDQSAVETVLMRQSYGNSVCVSTQVGCAMGCIFCASTLQGMTRNLTCGEIMAQVLHIESLLAQEGQKVDSIVIMGMGEPLANYENVVKFIRLCHEEYGLHLSYRSITLSTSGLVPEIERLAQEGLPITLSISLHAANDTSRSTLMPVNKRYPIAGLLAAGDRYAAQTGRRVTYEYTLIAERNDRVSDAKELAKLLRGRLANVNLIPVNPVPERGLLRPGAEAIKRFEQTLLAHNINVTVRREMGADIQAACGQLRKKHLENH</sequence>
<feature type="binding site" evidence="12">
    <location>
        <position position="116"/>
    </location>
    <ligand>
        <name>[4Fe-4S] cluster</name>
        <dbReference type="ChEBI" id="CHEBI:49883"/>
        <note>4Fe-4S-S-AdoMet</note>
    </ligand>
</feature>
<dbReference type="PROSITE" id="PS51918">
    <property type="entry name" value="RADICAL_SAM"/>
    <property type="match status" value="1"/>
</dbReference>
<dbReference type="NCBIfam" id="TIGR00048">
    <property type="entry name" value="rRNA_mod_RlmN"/>
    <property type="match status" value="1"/>
</dbReference>
<keyword evidence="5 12" id="KW-0489">Methyltransferase</keyword>
<evidence type="ECO:0000256" key="9">
    <source>
        <dbReference type="ARBA" id="ARBA00022723"/>
    </source>
</evidence>
<keyword evidence="7 12" id="KW-0949">S-adenosyl-L-methionine</keyword>
<dbReference type="Pfam" id="PF04055">
    <property type="entry name" value="Radical_SAM"/>
    <property type="match status" value="1"/>
</dbReference>
<comment type="cofactor">
    <cofactor evidence="12">
        <name>[4Fe-4S] cluster</name>
        <dbReference type="ChEBI" id="CHEBI:49883"/>
    </cofactor>
    <text evidence="12">Binds 1 [4Fe-4S] cluster. The cluster is coordinated with 3 cysteines and an exchangeable S-adenosyl-L-methionine.</text>
</comment>
<evidence type="ECO:0000256" key="10">
    <source>
        <dbReference type="ARBA" id="ARBA00023004"/>
    </source>
</evidence>
<dbReference type="GO" id="GO:0070475">
    <property type="term" value="P:rRNA base methylation"/>
    <property type="evidence" value="ECO:0007669"/>
    <property type="project" value="UniProtKB-UniRule"/>
</dbReference>
<feature type="binding site" evidence="12">
    <location>
        <position position="112"/>
    </location>
    <ligand>
        <name>[4Fe-4S] cluster</name>
        <dbReference type="ChEBI" id="CHEBI:49883"/>
        <note>4Fe-4S-S-AdoMet</note>
    </ligand>
</feature>
<dbReference type="CDD" id="cd01335">
    <property type="entry name" value="Radical_SAM"/>
    <property type="match status" value="1"/>
</dbReference>
<dbReference type="GO" id="GO:0046872">
    <property type="term" value="F:metal ion binding"/>
    <property type="evidence" value="ECO:0007669"/>
    <property type="project" value="UniProtKB-KW"/>
</dbReference>
<reference evidence="14 15" key="1">
    <citation type="submission" date="2016-10" db="EMBL/GenBank/DDBJ databases">
        <authorList>
            <person name="de Groot N.N."/>
        </authorList>
    </citation>
    <scope>NUCLEOTIDE SEQUENCE [LARGE SCALE GENOMIC DNA]</scope>
    <source>
        <strain evidence="14 15">DSM 13305</strain>
    </source>
</reference>
<dbReference type="Gene3D" id="3.20.20.70">
    <property type="entry name" value="Aldolase class I"/>
    <property type="match status" value="1"/>
</dbReference>
<feature type="binding site" evidence="12">
    <location>
        <position position="119"/>
    </location>
    <ligand>
        <name>[4Fe-4S] cluster</name>
        <dbReference type="ChEBI" id="CHEBI:49883"/>
        <note>4Fe-4S-S-AdoMet</note>
    </ligand>
</feature>
<dbReference type="SFLD" id="SFLDG01062">
    <property type="entry name" value="methyltransferase_(Class_A)"/>
    <property type="match status" value="1"/>
</dbReference>
<evidence type="ECO:0000256" key="12">
    <source>
        <dbReference type="HAMAP-Rule" id="MF_01849"/>
    </source>
</evidence>
<dbReference type="GO" id="GO:0000049">
    <property type="term" value="F:tRNA binding"/>
    <property type="evidence" value="ECO:0007669"/>
    <property type="project" value="UniProtKB-UniRule"/>
</dbReference>
<evidence type="ECO:0000256" key="2">
    <source>
        <dbReference type="ARBA" id="ARBA00022485"/>
    </source>
</evidence>
<comment type="catalytic activity">
    <reaction evidence="12">
        <text>adenosine(2503) in 23S rRNA + 2 reduced [2Fe-2S]-[ferredoxin] + 2 S-adenosyl-L-methionine = 2-methyladenosine(2503) in 23S rRNA + 5'-deoxyadenosine + L-methionine + 2 oxidized [2Fe-2S]-[ferredoxin] + S-adenosyl-L-homocysteine</text>
        <dbReference type="Rhea" id="RHEA:42916"/>
        <dbReference type="Rhea" id="RHEA-COMP:10000"/>
        <dbReference type="Rhea" id="RHEA-COMP:10001"/>
        <dbReference type="Rhea" id="RHEA-COMP:10152"/>
        <dbReference type="Rhea" id="RHEA-COMP:10282"/>
        <dbReference type="ChEBI" id="CHEBI:17319"/>
        <dbReference type="ChEBI" id="CHEBI:33737"/>
        <dbReference type="ChEBI" id="CHEBI:33738"/>
        <dbReference type="ChEBI" id="CHEBI:57844"/>
        <dbReference type="ChEBI" id="CHEBI:57856"/>
        <dbReference type="ChEBI" id="CHEBI:59789"/>
        <dbReference type="ChEBI" id="CHEBI:74411"/>
        <dbReference type="ChEBI" id="CHEBI:74497"/>
        <dbReference type="EC" id="2.1.1.192"/>
    </reaction>
</comment>
<name>A0A1H8NME6_9FIRM</name>
<evidence type="ECO:0000256" key="1">
    <source>
        <dbReference type="ARBA" id="ARBA00004496"/>
    </source>
</evidence>
<dbReference type="GO" id="GO:0019843">
    <property type="term" value="F:rRNA binding"/>
    <property type="evidence" value="ECO:0007669"/>
    <property type="project" value="UniProtKB-UniRule"/>
</dbReference>
<evidence type="ECO:0000313" key="14">
    <source>
        <dbReference type="EMBL" id="SEO30775.1"/>
    </source>
</evidence>
<feature type="binding site" evidence="12">
    <location>
        <position position="194"/>
    </location>
    <ligand>
        <name>S-adenosyl-L-methionine</name>
        <dbReference type="ChEBI" id="CHEBI:59789"/>
    </ligand>
</feature>
<comment type="similarity">
    <text evidence="12">Belongs to the radical SAM superfamily. RlmN family.</text>
</comment>
<dbReference type="GO" id="GO:0030488">
    <property type="term" value="P:tRNA methylation"/>
    <property type="evidence" value="ECO:0007669"/>
    <property type="project" value="UniProtKB-UniRule"/>
</dbReference>
<dbReference type="EC" id="2.1.1.192" evidence="12"/>
<keyword evidence="9 12" id="KW-0479">Metal-binding</keyword>
<evidence type="ECO:0000259" key="13">
    <source>
        <dbReference type="PROSITE" id="PS51918"/>
    </source>
</evidence>
<dbReference type="FunFam" id="3.20.20.70:FF:000014">
    <property type="entry name" value="Probable dual-specificity RNA methyltransferase RlmN"/>
    <property type="match status" value="1"/>
</dbReference>
<comment type="miscellaneous">
    <text evidence="12">Reaction proceeds by a ping-pong mechanism involving intermediate methylation of a conserved cysteine residue.</text>
</comment>
<dbReference type="PANTHER" id="PTHR30544:SF5">
    <property type="entry name" value="RADICAL SAM CORE DOMAIN-CONTAINING PROTEIN"/>
    <property type="match status" value="1"/>
</dbReference>
<dbReference type="InterPro" id="IPR058240">
    <property type="entry name" value="rSAM_sf"/>
</dbReference>
<keyword evidence="11 12" id="KW-0411">Iron-sulfur</keyword>
<evidence type="ECO:0000256" key="8">
    <source>
        <dbReference type="ARBA" id="ARBA00022694"/>
    </source>
</evidence>
<dbReference type="GO" id="GO:0051539">
    <property type="term" value="F:4 iron, 4 sulfur cluster binding"/>
    <property type="evidence" value="ECO:0007669"/>
    <property type="project" value="UniProtKB-UniRule"/>
</dbReference>
<organism evidence="14 15">
    <name type="scientific">Propionispora vibrioides</name>
    <dbReference type="NCBI Taxonomy" id="112903"/>
    <lineage>
        <taxon>Bacteria</taxon>
        <taxon>Bacillati</taxon>
        <taxon>Bacillota</taxon>
        <taxon>Negativicutes</taxon>
        <taxon>Selenomonadales</taxon>
        <taxon>Sporomusaceae</taxon>
        <taxon>Propionispora</taxon>
    </lineage>
</organism>
<feature type="binding site" evidence="12">
    <location>
        <begin position="162"/>
        <end position="163"/>
    </location>
    <ligand>
        <name>S-adenosyl-L-methionine</name>
        <dbReference type="ChEBI" id="CHEBI:59789"/>
    </ligand>
</feature>
<evidence type="ECO:0000313" key="15">
    <source>
        <dbReference type="Proteomes" id="UP000198847"/>
    </source>
</evidence>
<feature type="binding site" evidence="12">
    <location>
        <position position="293"/>
    </location>
    <ligand>
        <name>S-adenosyl-L-methionine</name>
        <dbReference type="ChEBI" id="CHEBI:59789"/>
    </ligand>
</feature>
<dbReference type="HAMAP" id="MF_01849">
    <property type="entry name" value="RNA_methyltr_RlmN"/>
    <property type="match status" value="1"/>
</dbReference>
<evidence type="ECO:0000256" key="11">
    <source>
        <dbReference type="ARBA" id="ARBA00023014"/>
    </source>
</evidence>
<dbReference type="Pfam" id="PF21016">
    <property type="entry name" value="RlmN_N"/>
    <property type="match status" value="1"/>
</dbReference>
<evidence type="ECO:0000256" key="3">
    <source>
        <dbReference type="ARBA" id="ARBA00022490"/>
    </source>
</evidence>
<comment type="catalytic activity">
    <reaction evidence="12">
        <text>adenosine(37) in tRNA + 2 reduced [2Fe-2S]-[ferredoxin] + 2 S-adenosyl-L-methionine = 2-methyladenosine(37) in tRNA + 5'-deoxyadenosine + L-methionine + 2 oxidized [2Fe-2S]-[ferredoxin] + S-adenosyl-L-homocysteine</text>
        <dbReference type="Rhea" id="RHEA:43332"/>
        <dbReference type="Rhea" id="RHEA-COMP:10000"/>
        <dbReference type="Rhea" id="RHEA-COMP:10001"/>
        <dbReference type="Rhea" id="RHEA-COMP:10162"/>
        <dbReference type="Rhea" id="RHEA-COMP:10485"/>
        <dbReference type="ChEBI" id="CHEBI:17319"/>
        <dbReference type="ChEBI" id="CHEBI:33737"/>
        <dbReference type="ChEBI" id="CHEBI:33738"/>
        <dbReference type="ChEBI" id="CHEBI:57844"/>
        <dbReference type="ChEBI" id="CHEBI:57856"/>
        <dbReference type="ChEBI" id="CHEBI:59789"/>
        <dbReference type="ChEBI" id="CHEBI:74411"/>
        <dbReference type="ChEBI" id="CHEBI:74497"/>
        <dbReference type="EC" id="2.1.1.192"/>
    </reaction>
</comment>
<evidence type="ECO:0000256" key="6">
    <source>
        <dbReference type="ARBA" id="ARBA00022679"/>
    </source>
</evidence>
<evidence type="ECO:0000256" key="7">
    <source>
        <dbReference type="ARBA" id="ARBA00022691"/>
    </source>
</evidence>
<keyword evidence="3 12" id="KW-0963">Cytoplasm</keyword>
<feature type="binding site" evidence="12">
    <location>
        <begin position="217"/>
        <end position="219"/>
    </location>
    <ligand>
        <name>S-adenosyl-L-methionine</name>
        <dbReference type="ChEBI" id="CHEBI:59789"/>
    </ligand>
</feature>
<keyword evidence="12" id="KW-1015">Disulfide bond</keyword>
<dbReference type="SFLD" id="SFLDF00275">
    <property type="entry name" value="adenosine_C2_methyltransferase"/>
    <property type="match status" value="1"/>
</dbReference>
<dbReference type="InterPro" id="IPR040072">
    <property type="entry name" value="Methyltransferase_A"/>
</dbReference>
<keyword evidence="15" id="KW-1185">Reference proteome</keyword>
<comment type="subcellular location">
    <subcellularLocation>
        <location evidence="1 12">Cytoplasm</location>
    </subcellularLocation>
</comment>
<dbReference type="InterPro" id="IPR007197">
    <property type="entry name" value="rSAM"/>
</dbReference>
<dbReference type="GO" id="GO:0002935">
    <property type="term" value="F:tRNA (adenine(37)-C2)-methyltransferase activity"/>
    <property type="evidence" value="ECO:0007669"/>
    <property type="project" value="UniProtKB-UniRule"/>
</dbReference>
<proteinExistence type="inferred from homology"/>
<keyword evidence="6 12" id="KW-0808">Transferase</keyword>
<dbReference type="InterPro" id="IPR027492">
    <property type="entry name" value="RNA_MTrfase_RlmN"/>
</dbReference>
<dbReference type="SUPFAM" id="SSF102114">
    <property type="entry name" value="Radical SAM enzymes"/>
    <property type="match status" value="1"/>
</dbReference>
<dbReference type="AlphaFoldDB" id="A0A1H8NME6"/>
<dbReference type="PANTHER" id="PTHR30544">
    <property type="entry name" value="23S RRNA METHYLTRANSFERASE"/>
    <property type="match status" value="1"/>
</dbReference>